<name>A0A4U6CTX0_9BACT</name>
<evidence type="ECO:0000313" key="1">
    <source>
        <dbReference type="EMBL" id="TKT88140.1"/>
    </source>
</evidence>
<dbReference type="Proteomes" id="UP000304900">
    <property type="component" value="Unassembled WGS sequence"/>
</dbReference>
<dbReference type="RefSeq" id="WP_137343254.1">
    <property type="nucleotide sequence ID" value="NZ_BSQH01000008.1"/>
</dbReference>
<dbReference type="EMBL" id="SZVO01000016">
    <property type="protein sequence ID" value="TKT88140.1"/>
    <property type="molecule type" value="Genomic_DNA"/>
</dbReference>
<keyword evidence="2" id="KW-1185">Reference proteome</keyword>
<reference evidence="1 2" key="1">
    <citation type="submission" date="2019-05" db="EMBL/GenBank/DDBJ databases">
        <title>Dyadobacter AR-3-8 sp. nov., isolated from arctic soil.</title>
        <authorList>
            <person name="Chaudhary D.K."/>
        </authorList>
    </citation>
    <scope>NUCLEOTIDE SEQUENCE [LARGE SCALE GENOMIC DNA]</scope>
    <source>
        <strain evidence="1 2">AR-3-8</strain>
    </source>
</reference>
<accession>A0A4U6CTX0</accession>
<dbReference type="Pfam" id="PF19666">
    <property type="entry name" value="DUF6169"/>
    <property type="match status" value="1"/>
</dbReference>
<dbReference type="InterPro" id="IPR046167">
    <property type="entry name" value="DUF6169"/>
</dbReference>
<dbReference type="OrthoDB" id="955741at2"/>
<protein>
    <submittedName>
        <fullName evidence="1">Uncharacterized protein</fullName>
    </submittedName>
</protein>
<sequence length="122" mass="14275">MFGFKPDQTPTKNDPRVKDTIIQFLAKYFRTKPNNALIFVCDTSDKRQDARFKIFNNWFDENSKISAEDFNILKTDISFCDENDTNCAHASLLISIHNPALNKIMIAFQELDRNFRAKYDNE</sequence>
<organism evidence="1 2">
    <name type="scientific">Dyadobacter frigoris</name>
    <dbReference type="NCBI Taxonomy" id="2576211"/>
    <lineage>
        <taxon>Bacteria</taxon>
        <taxon>Pseudomonadati</taxon>
        <taxon>Bacteroidota</taxon>
        <taxon>Cytophagia</taxon>
        <taxon>Cytophagales</taxon>
        <taxon>Spirosomataceae</taxon>
        <taxon>Dyadobacter</taxon>
    </lineage>
</organism>
<gene>
    <name evidence="1" type="ORF">FDK13_27595</name>
</gene>
<dbReference type="AlphaFoldDB" id="A0A4U6CTX0"/>
<evidence type="ECO:0000313" key="2">
    <source>
        <dbReference type="Proteomes" id="UP000304900"/>
    </source>
</evidence>
<comment type="caution">
    <text evidence="1">The sequence shown here is derived from an EMBL/GenBank/DDBJ whole genome shotgun (WGS) entry which is preliminary data.</text>
</comment>
<proteinExistence type="predicted"/>